<dbReference type="STRING" id="321146.A0A139H790"/>
<sequence>MSTRDLATLRESPMLARRLETLNYPSLHCKNIAQIQTSCAATLPKLRSIMPIPLDFGHGVTARALRTELRASYNDALFSDLIVKCQGIERRVHKSMVCKHSKWFAQACAGDFNEGKSQTIELHEDDPEIIDAMLRSCYAFEFDAGGSYLRAVKIFAAAEKYMMENLQHTAAAAFYYLFHPSLWQSLASGAEDSIKEHAAAISEAYTTSSDPDKILRNVILRCATLKHRHCRVGISDTSGYREIAKSHPEFGVDLAVRLAQTGPVLVPFRNPRWDTAP</sequence>
<evidence type="ECO:0000313" key="2">
    <source>
        <dbReference type="EMBL" id="KXS98317.1"/>
    </source>
</evidence>
<evidence type="ECO:0000313" key="3">
    <source>
        <dbReference type="Proteomes" id="UP000070133"/>
    </source>
</evidence>
<reference evidence="2 3" key="1">
    <citation type="submission" date="2015-07" db="EMBL/GenBank/DDBJ databases">
        <title>Comparative genomics of the Sigatoka disease complex on banana suggests a link between parallel evolutionary changes in Pseudocercospora fijiensis and Pseudocercospora eumusae and increased virulence on the banana host.</title>
        <authorList>
            <person name="Chang T.-C."/>
            <person name="Salvucci A."/>
            <person name="Crous P.W."/>
            <person name="Stergiopoulos I."/>
        </authorList>
    </citation>
    <scope>NUCLEOTIDE SEQUENCE [LARGE SCALE GENOMIC DNA]</scope>
    <source>
        <strain evidence="2 3">CBS 114824</strain>
    </source>
</reference>
<dbReference type="InterPro" id="IPR000210">
    <property type="entry name" value="BTB/POZ_dom"/>
</dbReference>
<feature type="domain" description="BTB" evidence="1">
    <location>
        <begin position="79"/>
        <end position="146"/>
    </location>
</feature>
<proteinExistence type="predicted"/>
<dbReference type="Pfam" id="PF00651">
    <property type="entry name" value="BTB"/>
    <property type="match status" value="1"/>
</dbReference>
<dbReference type="Gene3D" id="3.30.710.10">
    <property type="entry name" value="Potassium Channel Kv1.1, Chain A"/>
    <property type="match status" value="1"/>
</dbReference>
<dbReference type="PANTHER" id="PTHR47843:SF5">
    <property type="entry name" value="BTB_POZ DOMAIN PROTEIN"/>
    <property type="match status" value="1"/>
</dbReference>
<dbReference type="OrthoDB" id="3645966at2759"/>
<protein>
    <recommendedName>
        <fullName evidence="1">BTB domain-containing protein</fullName>
    </recommendedName>
</protein>
<dbReference type="Proteomes" id="UP000070133">
    <property type="component" value="Unassembled WGS sequence"/>
</dbReference>
<gene>
    <name evidence="2" type="ORF">AC578_6849</name>
</gene>
<dbReference type="SUPFAM" id="SSF54695">
    <property type="entry name" value="POZ domain"/>
    <property type="match status" value="1"/>
</dbReference>
<dbReference type="PANTHER" id="PTHR47843">
    <property type="entry name" value="BTB DOMAIN-CONTAINING PROTEIN-RELATED"/>
    <property type="match status" value="1"/>
</dbReference>
<dbReference type="AlphaFoldDB" id="A0A139H790"/>
<dbReference type="EMBL" id="LFZN01000116">
    <property type="protein sequence ID" value="KXS98318.1"/>
    <property type="molecule type" value="Genomic_DNA"/>
</dbReference>
<dbReference type="CDD" id="cd18186">
    <property type="entry name" value="BTB_POZ_ZBTB_KLHL-like"/>
    <property type="match status" value="1"/>
</dbReference>
<accession>A0A139H790</accession>
<comment type="caution">
    <text evidence="2">The sequence shown here is derived from an EMBL/GenBank/DDBJ whole genome shotgun (WGS) entry which is preliminary data.</text>
</comment>
<dbReference type="PROSITE" id="PS50097">
    <property type="entry name" value="BTB"/>
    <property type="match status" value="1"/>
</dbReference>
<evidence type="ECO:0000259" key="1">
    <source>
        <dbReference type="PROSITE" id="PS50097"/>
    </source>
</evidence>
<dbReference type="EMBL" id="LFZN01000116">
    <property type="protein sequence ID" value="KXS98317.1"/>
    <property type="molecule type" value="Genomic_DNA"/>
</dbReference>
<dbReference type="InterPro" id="IPR011333">
    <property type="entry name" value="SKP1/BTB/POZ_sf"/>
</dbReference>
<organism evidence="2 3">
    <name type="scientific">Pseudocercospora eumusae</name>
    <dbReference type="NCBI Taxonomy" id="321146"/>
    <lineage>
        <taxon>Eukaryota</taxon>
        <taxon>Fungi</taxon>
        <taxon>Dikarya</taxon>
        <taxon>Ascomycota</taxon>
        <taxon>Pezizomycotina</taxon>
        <taxon>Dothideomycetes</taxon>
        <taxon>Dothideomycetidae</taxon>
        <taxon>Mycosphaerellales</taxon>
        <taxon>Mycosphaerellaceae</taxon>
        <taxon>Pseudocercospora</taxon>
    </lineage>
</organism>
<keyword evidence="3" id="KW-1185">Reference proteome</keyword>
<name>A0A139H790_9PEZI</name>